<organism evidence="1 2">
    <name type="scientific">Streptomyces koyangensis</name>
    <dbReference type="NCBI Taxonomy" id="188770"/>
    <lineage>
        <taxon>Bacteria</taxon>
        <taxon>Bacillati</taxon>
        <taxon>Actinomycetota</taxon>
        <taxon>Actinomycetes</taxon>
        <taxon>Kitasatosporales</taxon>
        <taxon>Streptomycetaceae</taxon>
        <taxon>Streptomyces</taxon>
        <taxon>Streptomyces aurantiacus group</taxon>
    </lineage>
</organism>
<dbReference type="GeneID" id="300116826"/>
<dbReference type="EMBL" id="CP031742">
    <property type="protein sequence ID" value="AXQ57018.1"/>
    <property type="molecule type" value="Genomic_DNA"/>
</dbReference>
<protein>
    <submittedName>
        <fullName evidence="1">Uncharacterized protein</fullName>
    </submittedName>
</protein>
<name>A0A385DF55_9ACTN</name>
<evidence type="ECO:0000313" key="2">
    <source>
        <dbReference type="Proteomes" id="UP000259636"/>
    </source>
</evidence>
<sequence length="209" mass="21297">MNPDAVLAAAAAAWARVGGTLTPADRTALGEELARRRGAPGPAEHRAATERAAALLATGLPGEFGAGGRSVALPVADSGTVAGFTADDLAVLLLDGSPMAGPVLTAVRERLLAAPSVPKSELASGEGGLILLSAEGGARVPRFQLAPDGTVRPVVHTVNHLLDAELDPWGAADWWLSPHAWLGAPPADLLGTPAEVQLPDLARLLTEEF</sequence>
<reference evidence="1 2" key="1">
    <citation type="submission" date="2018-08" db="EMBL/GenBank/DDBJ databases">
        <authorList>
            <person name="Ferrada E.E."/>
            <person name="Latorre B.A."/>
        </authorList>
    </citation>
    <scope>NUCLEOTIDE SEQUENCE [LARGE SCALE GENOMIC DNA]</scope>
    <source>
        <strain evidence="1 2">VK-A60T</strain>
    </source>
</reference>
<proteinExistence type="predicted"/>
<dbReference type="KEGG" id="sky:D0C37_22025"/>
<dbReference type="Proteomes" id="UP000259636">
    <property type="component" value="Chromosome"/>
</dbReference>
<gene>
    <name evidence="1" type="ORF">D0C37_22025</name>
</gene>
<dbReference type="RefSeq" id="WP_117350097.1">
    <property type="nucleotide sequence ID" value="NZ_CP031742.1"/>
</dbReference>
<dbReference type="AlphaFoldDB" id="A0A385DF55"/>
<evidence type="ECO:0000313" key="1">
    <source>
        <dbReference type="EMBL" id="AXQ57018.1"/>
    </source>
</evidence>
<accession>A0A385DF55</accession>